<dbReference type="InterPro" id="IPR004474">
    <property type="entry name" value="LytR_CpsA_psr"/>
</dbReference>
<dbReference type="AlphaFoldDB" id="A0A0A2UU54"/>
<feature type="transmembrane region" description="Helical" evidence="5">
    <location>
        <begin position="21"/>
        <end position="39"/>
    </location>
</feature>
<proteinExistence type="inferred from homology"/>
<evidence type="ECO:0000256" key="1">
    <source>
        <dbReference type="ARBA" id="ARBA00006068"/>
    </source>
</evidence>
<comment type="caution">
    <text evidence="7">The sequence shown here is derived from an EMBL/GenBank/DDBJ whole genome shotgun (WGS) entry which is preliminary data.</text>
</comment>
<evidence type="ECO:0000256" key="5">
    <source>
        <dbReference type="SAM" id="Phobius"/>
    </source>
</evidence>
<evidence type="ECO:0000256" key="3">
    <source>
        <dbReference type="ARBA" id="ARBA00022968"/>
    </source>
</evidence>
<dbReference type="PANTHER" id="PTHR33392">
    <property type="entry name" value="POLYISOPRENYL-TEICHOIC ACID--PEPTIDOGLYCAN TEICHOIC ACID TRANSFERASE TAGU"/>
    <property type="match status" value="1"/>
</dbReference>
<dbReference type="PANTHER" id="PTHR33392:SF6">
    <property type="entry name" value="POLYISOPRENYL-TEICHOIC ACID--PEPTIDOGLYCAN TEICHOIC ACID TRANSFERASE TAGU"/>
    <property type="match status" value="1"/>
</dbReference>
<keyword evidence="2 5" id="KW-0812">Transmembrane</keyword>
<keyword evidence="5" id="KW-0472">Membrane</keyword>
<reference evidence="7 8" key="1">
    <citation type="submission" date="2013-08" db="EMBL/GenBank/DDBJ databases">
        <title>Genome of Pontibacillus chungwhensis.</title>
        <authorList>
            <person name="Wang Q."/>
            <person name="Wang G."/>
        </authorList>
    </citation>
    <scope>NUCLEOTIDE SEQUENCE [LARGE SCALE GENOMIC DNA]</scope>
    <source>
        <strain evidence="7 8">BH030062</strain>
    </source>
</reference>
<protein>
    <submittedName>
        <fullName evidence="7">Trascriptional regulator</fullName>
    </submittedName>
</protein>
<evidence type="ECO:0000313" key="8">
    <source>
        <dbReference type="Proteomes" id="UP000030153"/>
    </source>
</evidence>
<organism evidence="7 8">
    <name type="scientific">Pontibacillus chungwhensis BH030062</name>
    <dbReference type="NCBI Taxonomy" id="1385513"/>
    <lineage>
        <taxon>Bacteria</taxon>
        <taxon>Bacillati</taxon>
        <taxon>Bacillota</taxon>
        <taxon>Bacilli</taxon>
        <taxon>Bacillales</taxon>
        <taxon>Bacillaceae</taxon>
        <taxon>Pontibacillus</taxon>
    </lineage>
</organism>
<keyword evidence="4 5" id="KW-1133">Transmembrane helix</keyword>
<name>A0A0A2UU54_9BACI</name>
<dbReference type="NCBIfam" id="TIGR00350">
    <property type="entry name" value="lytR_cpsA_psr"/>
    <property type="match status" value="1"/>
</dbReference>
<dbReference type="GO" id="GO:0071555">
    <property type="term" value="P:cell wall organization"/>
    <property type="evidence" value="ECO:0007669"/>
    <property type="project" value="UniProtKB-KW"/>
</dbReference>
<dbReference type="RefSeq" id="WP_036783102.1">
    <property type="nucleotide sequence ID" value="NZ_AVBG01000006.1"/>
</dbReference>
<comment type="similarity">
    <text evidence="1">Belongs to the LytR/CpsA/Psr (LCP) family.</text>
</comment>
<sequence>MSSRQDRKKKKKKSRLFKISMIILAVLIVGGLVYAYSIYQSFQTTMDQVYEPLEGDTDKRVDVVSKKDDVKDAPPFSLLLLGVDERENDSGRSDTMIVLTVNPAKESIKMLSIPRDTRTEIVGWGTVEKINHAYAYGQVPMAVDTVEQFLDIPIDYYVKVNMQGFQKIVDAVGGVTVDNPYELSENGNTFPEGEITLDGEEALTYTRIRYADPRGDFGRQDRQKQIIQAVIDKGARVQSMWKFDSLFDAVGETIKTNLTFEEMVSIQKRYKGMQHNIDQMMFEQGTGERINGLWYYLPSQQELNDHTNTLQDHLEVDGQEDN</sequence>
<gene>
    <name evidence="7" type="ORF">N780_19670</name>
</gene>
<evidence type="ECO:0000256" key="2">
    <source>
        <dbReference type="ARBA" id="ARBA00022692"/>
    </source>
</evidence>
<dbReference type="Gene3D" id="3.40.630.190">
    <property type="entry name" value="LCP protein"/>
    <property type="match status" value="1"/>
</dbReference>
<evidence type="ECO:0000313" key="7">
    <source>
        <dbReference type="EMBL" id="KGP91439.1"/>
    </source>
</evidence>
<dbReference type="eggNOG" id="COG1316">
    <property type="taxonomic scope" value="Bacteria"/>
</dbReference>
<keyword evidence="3" id="KW-0735">Signal-anchor</keyword>
<dbReference type="Proteomes" id="UP000030153">
    <property type="component" value="Unassembled WGS sequence"/>
</dbReference>
<dbReference type="InterPro" id="IPR050922">
    <property type="entry name" value="LytR/CpsA/Psr_CW_biosynth"/>
</dbReference>
<keyword evidence="8" id="KW-1185">Reference proteome</keyword>
<dbReference type="STRING" id="1385513.N780_19670"/>
<evidence type="ECO:0000259" key="6">
    <source>
        <dbReference type="Pfam" id="PF03816"/>
    </source>
</evidence>
<feature type="domain" description="Cell envelope-related transcriptional attenuator" evidence="6">
    <location>
        <begin position="92"/>
        <end position="234"/>
    </location>
</feature>
<evidence type="ECO:0000256" key="4">
    <source>
        <dbReference type="ARBA" id="ARBA00022989"/>
    </source>
</evidence>
<dbReference type="EMBL" id="AVBG01000006">
    <property type="protein sequence ID" value="KGP91439.1"/>
    <property type="molecule type" value="Genomic_DNA"/>
</dbReference>
<accession>A0A0A2UU54</accession>
<dbReference type="Pfam" id="PF03816">
    <property type="entry name" value="LytR_cpsA_psr"/>
    <property type="match status" value="1"/>
</dbReference>